<reference evidence="1" key="1">
    <citation type="journal article" date="2015" name="Front. Microbiol.">
        <title>Combining genomic sequencing methods to explore viral diversity and reveal potential virus-host interactions.</title>
        <authorList>
            <person name="Chow C.E."/>
            <person name="Winget D.M."/>
            <person name="White R.A.III."/>
            <person name="Hallam S.J."/>
            <person name="Suttle C.A."/>
        </authorList>
    </citation>
    <scope>NUCLEOTIDE SEQUENCE</scope>
    <source>
        <strain evidence="1">Oxic1_3</strain>
    </source>
</reference>
<proteinExistence type="predicted"/>
<accession>A0A0F7L5H2</accession>
<dbReference type="EMBL" id="KR029598">
    <property type="protein sequence ID" value="AKH47789.1"/>
    <property type="molecule type" value="Genomic_DNA"/>
</dbReference>
<protein>
    <submittedName>
        <fullName evidence="1">Uncharacterized protein</fullName>
    </submittedName>
</protein>
<name>A0A0F7L5H2_9VIRU</name>
<evidence type="ECO:0000313" key="1">
    <source>
        <dbReference type="EMBL" id="AKH47789.1"/>
    </source>
</evidence>
<organism evidence="1">
    <name type="scientific">uncultured marine virus</name>
    <dbReference type="NCBI Taxonomy" id="186617"/>
    <lineage>
        <taxon>Viruses</taxon>
        <taxon>environmental samples</taxon>
    </lineage>
</organism>
<sequence length="110" mass="13115">MKEIAYKFVEIPHLRVTVYFMDLTKLKGVEIQGSAYTTIFDEDENMNLNIGVFYEKIEKNVKRIECMPMIIHEIVHALQYICERRNIDMEEEKEHMGYMASYLTEKLLCL</sequence>
<reference evidence="1" key="2">
    <citation type="submission" date="2015-03" db="EMBL/GenBank/DDBJ databases">
        <authorList>
            <person name="Chow C.-E.T."/>
            <person name="Winget D.M."/>
            <person name="White R.A.III."/>
            <person name="Hallam S.J."/>
            <person name="Suttle C.A."/>
        </authorList>
    </citation>
    <scope>NUCLEOTIDE SEQUENCE</scope>
    <source>
        <strain evidence="1">Oxic1_3</strain>
    </source>
</reference>